<feature type="binding site" evidence="4">
    <location>
        <position position="74"/>
    </location>
    <ligand>
        <name>S-adenosyl-L-methionine</name>
        <dbReference type="ChEBI" id="CHEBI:59789"/>
    </ligand>
</feature>
<evidence type="ECO:0000256" key="2">
    <source>
        <dbReference type="ARBA" id="ARBA00022679"/>
    </source>
</evidence>
<dbReference type="PANTHER" id="PTHR43861">
    <property type="entry name" value="TRANS-ACONITATE 2-METHYLTRANSFERASE-RELATED"/>
    <property type="match status" value="1"/>
</dbReference>
<keyword evidence="2 4" id="KW-0808">Transferase</keyword>
<comment type="caution">
    <text evidence="6">The sequence shown here is derived from an EMBL/GenBank/DDBJ whole genome shotgun (WGS) entry which is preliminary data.</text>
</comment>
<reference evidence="7" key="1">
    <citation type="journal article" date="2019" name="Int. J. Syst. Evol. Microbiol.">
        <title>The Global Catalogue of Microorganisms (GCM) 10K type strain sequencing project: providing services to taxonomists for standard genome sequencing and annotation.</title>
        <authorList>
            <consortium name="The Broad Institute Genomics Platform"/>
            <consortium name="The Broad Institute Genome Sequencing Center for Infectious Disease"/>
            <person name="Wu L."/>
            <person name="Ma J."/>
        </authorList>
    </citation>
    <scope>NUCLEOTIDE SEQUENCE [LARGE SCALE GENOMIC DNA]</scope>
    <source>
        <strain evidence="7">CGMCC 1.15475</strain>
    </source>
</reference>
<accession>A0ABW4QDZ6</accession>
<evidence type="ECO:0000256" key="3">
    <source>
        <dbReference type="ARBA" id="ARBA00022691"/>
    </source>
</evidence>
<protein>
    <recommendedName>
        <fullName evidence="4">Uncharacterized methyltransferase ACFSDB_02595</fullName>
        <ecNumber evidence="4">2.1.1.-</ecNumber>
    </recommendedName>
</protein>
<feature type="binding site" evidence="4">
    <location>
        <position position="53"/>
    </location>
    <ligand>
        <name>S-adenosyl-L-methionine</name>
        <dbReference type="ChEBI" id="CHEBI:59789"/>
    </ligand>
</feature>
<dbReference type="EMBL" id="JBHUFW010000004">
    <property type="protein sequence ID" value="MFD1861796.1"/>
    <property type="molecule type" value="Genomic_DNA"/>
</dbReference>
<evidence type="ECO:0000259" key="5">
    <source>
        <dbReference type="Pfam" id="PF13649"/>
    </source>
</evidence>
<evidence type="ECO:0000256" key="1">
    <source>
        <dbReference type="ARBA" id="ARBA00022603"/>
    </source>
</evidence>
<dbReference type="EC" id="2.1.1.-" evidence="4"/>
<feature type="binding site" evidence="4">
    <location>
        <position position="96"/>
    </location>
    <ligand>
        <name>S-adenosyl-L-methionine</name>
        <dbReference type="ChEBI" id="CHEBI:59789"/>
    </ligand>
</feature>
<dbReference type="SUPFAM" id="SSF53335">
    <property type="entry name" value="S-adenosyl-L-methionine-dependent methyltransferases"/>
    <property type="match status" value="1"/>
</dbReference>
<dbReference type="HAMAP" id="MF_02100">
    <property type="entry name" value="Methyltr_YrrT"/>
    <property type="match status" value="1"/>
</dbReference>
<sequence>MGREFVEIFDEWVHTYDDSVYGKDKEYEDVFADYDGILQAVADLAKGPVVEFGVGTGNLTEKLLGRGLEVAGIEPNRAMREATAQKLPGTPLIDGDFLEFDAKLEAKSFVSTYAFHHLTDQEKARAFKLYAEKLPAGGKVVFADTLFETEEAKQQKIEFESARGYANLVEDLNREYYTTLPVMQQLIEAAGFAVEFTQLNEYVWLINATKRSGNGRESRQ</sequence>
<organism evidence="6 7">
    <name type="scientific">Planococcus chinensis</name>
    <dbReference type="NCBI Taxonomy" id="272917"/>
    <lineage>
        <taxon>Bacteria</taxon>
        <taxon>Bacillati</taxon>
        <taxon>Bacillota</taxon>
        <taxon>Bacilli</taxon>
        <taxon>Bacillales</taxon>
        <taxon>Caryophanaceae</taxon>
        <taxon>Planococcus</taxon>
    </lineage>
</organism>
<dbReference type="PANTHER" id="PTHR43861:SF1">
    <property type="entry name" value="TRANS-ACONITATE 2-METHYLTRANSFERASE"/>
    <property type="match status" value="1"/>
</dbReference>
<comment type="function">
    <text evidence="4">Could be a S-adenosyl-L-methionine-dependent methyltransferase.</text>
</comment>
<dbReference type="InterPro" id="IPR041698">
    <property type="entry name" value="Methyltransf_25"/>
</dbReference>
<evidence type="ECO:0000313" key="6">
    <source>
        <dbReference type="EMBL" id="MFD1861796.1"/>
    </source>
</evidence>
<dbReference type="Gene3D" id="3.40.50.150">
    <property type="entry name" value="Vaccinia Virus protein VP39"/>
    <property type="match status" value="1"/>
</dbReference>
<keyword evidence="3 4" id="KW-0949">S-adenosyl-L-methionine</keyword>
<evidence type="ECO:0000313" key="7">
    <source>
        <dbReference type="Proteomes" id="UP001597273"/>
    </source>
</evidence>
<gene>
    <name evidence="6" type="ORF">ACFSDB_02595</name>
</gene>
<evidence type="ECO:0000256" key="4">
    <source>
        <dbReference type="HAMAP-Rule" id="MF_02100"/>
    </source>
</evidence>
<dbReference type="InterPro" id="IPR023553">
    <property type="entry name" value="Uncharacterised_MeTfrase_YrrT"/>
</dbReference>
<keyword evidence="1 4" id="KW-0489">Methyltransferase</keyword>
<comment type="similarity">
    <text evidence="4">Belongs to the methyltransferase superfamily. YrrT family.</text>
</comment>
<feature type="domain" description="Methyltransferase" evidence="5">
    <location>
        <begin position="49"/>
        <end position="138"/>
    </location>
</feature>
<dbReference type="Proteomes" id="UP001597273">
    <property type="component" value="Unassembled WGS sequence"/>
</dbReference>
<name>A0ABW4QDZ6_9BACL</name>
<dbReference type="GO" id="GO:0032259">
    <property type="term" value="P:methylation"/>
    <property type="evidence" value="ECO:0007669"/>
    <property type="project" value="UniProtKB-KW"/>
</dbReference>
<dbReference type="RefSeq" id="WP_204891142.1">
    <property type="nucleotide sequence ID" value="NZ_JBHUFW010000004.1"/>
</dbReference>
<proteinExistence type="inferred from homology"/>
<dbReference type="InterPro" id="IPR029063">
    <property type="entry name" value="SAM-dependent_MTases_sf"/>
</dbReference>
<dbReference type="GO" id="GO:0008168">
    <property type="term" value="F:methyltransferase activity"/>
    <property type="evidence" value="ECO:0007669"/>
    <property type="project" value="UniProtKB-KW"/>
</dbReference>
<dbReference type="CDD" id="cd02440">
    <property type="entry name" value="AdoMet_MTases"/>
    <property type="match status" value="1"/>
</dbReference>
<dbReference type="Pfam" id="PF13649">
    <property type="entry name" value="Methyltransf_25"/>
    <property type="match status" value="1"/>
</dbReference>
<keyword evidence="7" id="KW-1185">Reference proteome</keyword>